<dbReference type="Proteomes" id="UP000242699">
    <property type="component" value="Unassembled WGS sequence"/>
</dbReference>
<accession>A0A2T2X753</accession>
<evidence type="ECO:0000313" key="2">
    <source>
        <dbReference type="Proteomes" id="UP000242699"/>
    </source>
</evidence>
<comment type="caution">
    <text evidence="1">The sequence shown here is derived from an EMBL/GenBank/DDBJ whole genome shotgun (WGS) entry which is preliminary data.</text>
</comment>
<sequence length="124" mass="14034">MARIFGWFNNTKTLLSCLDKIRNRGMVSLLLRESNDSVVVVGPIVHNFSTYPFLDLPHHIRLLGLARPWAEKYARVIAKGGIVVCVDMEESNDYDKLRSYPFHDLKLVPTPGQIKPTALAVSNR</sequence>
<gene>
    <name evidence="1" type="ORF">C7B43_06340</name>
</gene>
<evidence type="ECO:0000313" key="1">
    <source>
        <dbReference type="EMBL" id="PSR30331.1"/>
    </source>
</evidence>
<name>A0A2T2X753_9FIRM</name>
<protein>
    <submittedName>
        <fullName evidence="1">Uncharacterized protein</fullName>
    </submittedName>
</protein>
<dbReference type="AlphaFoldDB" id="A0A2T2X753"/>
<reference evidence="1 2" key="1">
    <citation type="journal article" date="2014" name="BMC Genomics">
        <title>Comparison of environmental and isolate Sulfobacillus genomes reveals diverse carbon, sulfur, nitrogen, and hydrogen metabolisms.</title>
        <authorList>
            <person name="Justice N.B."/>
            <person name="Norman A."/>
            <person name="Brown C.T."/>
            <person name="Singh A."/>
            <person name="Thomas B.C."/>
            <person name="Banfield J.F."/>
        </authorList>
    </citation>
    <scope>NUCLEOTIDE SEQUENCE [LARGE SCALE GENOMIC DNA]</scope>
    <source>
        <strain evidence="1">AMDSBA1</strain>
    </source>
</reference>
<dbReference type="EMBL" id="PXYT01000011">
    <property type="protein sequence ID" value="PSR30331.1"/>
    <property type="molecule type" value="Genomic_DNA"/>
</dbReference>
<organism evidence="1 2">
    <name type="scientific">Sulfobacillus benefaciens</name>
    <dbReference type="NCBI Taxonomy" id="453960"/>
    <lineage>
        <taxon>Bacteria</taxon>
        <taxon>Bacillati</taxon>
        <taxon>Bacillota</taxon>
        <taxon>Clostridia</taxon>
        <taxon>Eubacteriales</taxon>
        <taxon>Clostridiales Family XVII. Incertae Sedis</taxon>
        <taxon>Sulfobacillus</taxon>
    </lineage>
</organism>
<proteinExistence type="predicted"/>